<gene>
    <name evidence="2" type="ORF">DFH08DRAFT_723902</name>
</gene>
<comment type="caution">
    <text evidence="2">The sequence shown here is derived from an EMBL/GenBank/DDBJ whole genome shotgun (WGS) entry which is preliminary data.</text>
</comment>
<dbReference type="GO" id="GO:0005737">
    <property type="term" value="C:cytoplasm"/>
    <property type="evidence" value="ECO:0007669"/>
    <property type="project" value="TreeGrafter"/>
</dbReference>
<dbReference type="GO" id="GO:0005524">
    <property type="term" value="F:ATP binding"/>
    <property type="evidence" value="ECO:0007669"/>
    <property type="project" value="InterPro"/>
</dbReference>
<organism evidence="2 3">
    <name type="scientific">Mycena albidolilacea</name>
    <dbReference type="NCBI Taxonomy" id="1033008"/>
    <lineage>
        <taxon>Eukaryota</taxon>
        <taxon>Fungi</taxon>
        <taxon>Dikarya</taxon>
        <taxon>Basidiomycota</taxon>
        <taxon>Agaricomycotina</taxon>
        <taxon>Agaricomycetes</taxon>
        <taxon>Agaricomycetidae</taxon>
        <taxon>Agaricales</taxon>
        <taxon>Marasmiineae</taxon>
        <taxon>Mycenaceae</taxon>
        <taxon>Mycena</taxon>
    </lineage>
</organism>
<protein>
    <submittedName>
        <fullName evidence="2">Kinase-like domain-containing protein</fullName>
    </submittedName>
</protein>
<evidence type="ECO:0000259" key="1">
    <source>
        <dbReference type="PROSITE" id="PS50011"/>
    </source>
</evidence>
<dbReference type="PANTHER" id="PTHR23257">
    <property type="entry name" value="SERINE-THREONINE PROTEIN KINASE"/>
    <property type="match status" value="1"/>
</dbReference>
<dbReference type="PROSITE" id="PS00108">
    <property type="entry name" value="PROTEIN_KINASE_ST"/>
    <property type="match status" value="1"/>
</dbReference>
<evidence type="ECO:0000313" key="2">
    <source>
        <dbReference type="EMBL" id="KAJ7301729.1"/>
    </source>
</evidence>
<dbReference type="InterPro" id="IPR001245">
    <property type="entry name" value="Ser-Thr/Tyr_kinase_cat_dom"/>
</dbReference>
<name>A0AAD6YYH6_9AGAR</name>
<dbReference type="InterPro" id="IPR011009">
    <property type="entry name" value="Kinase-like_dom_sf"/>
</dbReference>
<keyword evidence="2" id="KW-0418">Kinase</keyword>
<proteinExistence type="predicted"/>
<dbReference type="PROSITE" id="PS50011">
    <property type="entry name" value="PROTEIN_KINASE_DOM"/>
    <property type="match status" value="1"/>
</dbReference>
<dbReference type="SMART" id="SM00220">
    <property type="entry name" value="S_TKc"/>
    <property type="match status" value="1"/>
</dbReference>
<feature type="non-terminal residue" evidence="2">
    <location>
        <position position="1"/>
    </location>
</feature>
<dbReference type="Gene3D" id="1.10.510.10">
    <property type="entry name" value="Transferase(Phosphotransferase) domain 1"/>
    <property type="match status" value="1"/>
</dbReference>
<dbReference type="PANTHER" id="PTHR23257:SF969">
    <property type="entry name" value="INTEGRIN-LINKED PROTEIN KINASE"/>
    <property type="match status" value="1"/>
</dbReference>
<dbReference type="GO" id="GO:0004672">
    <property type="term" value="F:protein kinase activity"/>
    <property type="evidence" value="ECO:0007669"/>
    <property type="project" value="InterPro"/>
</dbReference>
<dbReference type="InterPro" id="IPR008271">
    <property type="entry name" value="Ser/Thr_kinase_AS"/>
</dbReference>
<sequence length="224" mass="25190">VALGLQYLHENHVIHRDLKAINILVTLSRRACIADFGLSSVVDSMTLRFTHSTPRVQGGTVRYQAPELLGESPNHFGSDVYAFACVCYEILTGKPLFYEVSNDVKVMFMVLEGLQPLRPASCEGTTALDALWNLIQDCWRKDPKERPTAALIIERLVGPLIFATTKQSLTDWDGKFSSKFRRSLQVRPLLPSIEQIEHMIFANGELTLHEDLDLTIQSLHKGKV</sequence>
<dbReference type="SUPFAM" id="SSF56112">
    <property type="entry name" value="Protein kinase-like (PK-like)"/>
    <property type="match status" value="1"/>
</dbReference>
<keyword evidence="2" id="KW-0808">Transferase</keyword>
<keyword evidence="3" id="KW-1185">Reference proteome</keyword>
<dbReference type="InterPro" id="IPR050167">
    <property type="entry name" value="Ser_Thr_protein_kinase"/>
</dbReference>
<dbReference type="EMBL" id="JARIHO010000128">
    <property type="protein sequence ID" value="KAJ7301729.1"/>
    <property type="molecule type" value="Genomic_DNA"/>
</dbReference>
<dbReference type="Pfam" id="PF07714">
    <property type="entry name" value="PK_Tyr_Ser-Thr"/>
    <property type="match status" value="1"/>
</dbReference>
<evidence type="ECO:0000313" key="3">
    <source>
        <dbReference type="Proteomes" id="UP001218218"/>
    </source>
</evidence>
<dbReference type="GO" id="GO:0007165">
    <property type="term" value="P:signal transduction"/>
    <property type="evidence" value="ECO:0007669"/>
    <property type="project" value="TreeGrafter"/>
</dbReference>
<dbReference type="Proteomes" id="UP001218218">
    <property type="component" value="Unassembled WGS sequence"/>
</dbReference>
<reference evidence="2" key="1">
    <citation type="submission" date="2023-03" db="EMBL/GenBank/DDBJ databases">
        <title>Massive genome expansion in bonnet fungi (Mycena s.s.) driven by repeated elements and novel gene families across ecological guilds.</title>
        <authorList>
            <consortium name="Lawrence Berkeley National Laboratory"/>
            <person name="Harder C.B."/>
            <person name="Miyauchi S."/>
            <person name="Viragh M."/>
            <person name="Kuo A."/>
            <person name="Thoen E."/>
            <person name="Andreopoulos B."/>
            <person name="Lu D."/>
            <person name="Skrede I."/>
            <person name="Drula E."/>
            <person name="Henrissat B."/>
            <person name="Morin E."/>
            <person name="Kohler A."/>
            <person name="Barry K."/>
            <person name="LaButti K."/>
            <person name="Morin E."/>
            <person name="Salamov A."/>
            <person name="Lipzen A."/>
            <person name="Mereny Z."/>
            <person name="Hegedus B."/>
            <person name="Baldrian P."/>
            <person name="Stursova M."/>
            <person name="Weitz H."/>
            <person name="Taylor A."/>
            <person name="Grigoriev I.V."/>
            <person name="Nagy L.G."/>
            <person name="Martin F."/>
            <person name="Kauserud H."/>
        </authorList>
    </citation>
    <scope>NUCLEOTIDE SEQUENCE</scope>
    <source>
        <strain evidence="2">CBHHK002</strain>
    </source>
</reference>
<dbReference type="InterPro" id="IPR000719">
    <property type="entry name" value="Prot_kinase_dom"/>
</dbReference>
<accession>A0AAD6YYH6</accession>
<dbReference type="PRINTS" id="PR00109">
    <property type="entry name" value="TYRKINASE"/>
</dbReference>
<feature type="domain" description="Protein kinase" evidence="1">
    <location>
        <begin position="1"/>
        <end position="161"/>
    </location>
</feature>
<dbReference type="AlphaFoldDB" id="A0AAD6YYH6"/>